<dbReference type="SUPFAM" id="SSF101821">
    <property type="entry name" value="Aminopeptidase/glucanase lid domain"/>
    <property type="match status" value="1"/>
</dbReference>
<dbReference type="GO" id="GO:0006508">
    <property type="term" value="P:proteolysis"/>
    <property type="evidence" value="ECO:0007669"/>
    <property type="project" value="UniProtKB-KW"/>
</dbReference>
<protein>
    <recommendedName>
        <fullName evidence="10">M18 family aminopeptidase</fullName>
        <ecNumber evidence="10">3.4.11.-</ecNumber>
    </recommendedName>
</protein>
<evidence type="ECO:0000256" key="5">
    <source>
        <dbReference type="ARBA" id="ARBA00022723"/>
    </source>
</evidence>
<evidence type="ECO:0000313" key="11">
    <source>
        <dbReference type="EMBL" id="PSJ30855.1"/>
    </source>
</evidence>
<name>A0A2P7PYR0_9FIRM</name>
<dbReference type="EC" id="3.4.11.-" evidence="10"/>
<evidence type="ECO:0000256" key="9">
    <source>
        <dbReference type="RuleBase" id="RU004386"/>
    </source>
</evidence>
<dbReference type="InterPro" id="IPR001948">
    <property type="entry name" value="Peptidase_M18"/>
</dbReference>
<dbReference type="Gene3D" id="3.40.630.10">
    <property type="entry name" value="Zn peptidases"/>
    <property type="match status" value="2"/>
</dbReference>
<evidence type="ECO:0000256" key="8">
    <source>
        <dbReference type="ARBA" id="ARBA00023049"/>
    </source>
</evidence>
<dbReference type="GO" id="GO:0004177">
    <property type="term" value="F:aminopeptidase activity"/>
    <property type="evidence" value="ECO:0007669"/>
    <property type="project" value="UniProtKB-KW"/>
</dbReference>
<evidence type="ECO:0000256" key="2">
    <source>
        <dbReference type="ARBA" id="ARBA00008290"/>
    </source>
</evidence>
<evidence type="ECO:0000256" key="6">
    <source>
        <dbReference type="ARBA" id="ARBA00022801"/>
    </source>
</evidence>
<proteinExistence type="inferred from homology"/>
<reference evidence="11" key="1">
    <citation type="thesis" date="2015" institute="Rutgers" country="The State University of New Jersey, 14 College Farm Rd., New Brunswick, NJ, USA">
        <title>Ammonia toxicity in bacteria and its implications for treatment of and resource recovery from highly nitrogenous organic wastes.</title>
        <authorList>
            <person name="Luther A.K."/>
        </authorList>
    </citation>
    <scope>NUCLEOTIDE SEQUENCE</scope>
    <source>
        <strain evidence="11">RT-10B</strain>
    </source>
</reference>
<comment type="cofactor">
    <cofactor evidence="1 10">
        <name>Zn(2+)</name>
        <dbReference type="ChEBI" id="CHEBI:29105"/>
    </cofactor>
</comment>
<evidence type="ECO:0000256" key="4">
    <source>
        <dbReference type="ARBA" id="ARBA00022670"/>
    </source>
</evidence>
<keyword evidence="8 9" id="KW-0482">Metalloprotease</keyword>
<dbReference type="GO" id="GO:0008270">
    <property type="term" value="F:zinc ion binding"/>
    <property type="evidence" value="ECO:0007669"/>
    <property type="project" value="InterPro"/>
</dbReference>
<keyword evidence="4 9" id="KW-0645">Protease</keyword>
<dbReference type="Pfam" id="PF02127">
    <property type="entry name" value="Peptidase_M18"/>
    <property type="match status" value="2"/>
</dbReference>
<evidence type="ECO:0000313" key="12">
    <source>
        <dbReference type="Proteomes" id="UP000241434"/>
    </source>
</evidence>
<sequence>MSESTAKNVANELLDFINNSPTMYNAVSYAEKNLRENGFIELNLKKKWTLEKAGRYYIKVNASGLIAFVINGDNIVEDGFRIIGSHTDSPTFKIKANPEVKINNQIKLNVEPYGGMIVSTWLDRPLSIAGRVLLRNWKNPLKPIEKIIKIDKPICIIPNLAIHMNREINSGYEYNKQDDLMPLILETGESLETEDYLKQILIRELDKDNGVSESNDNNNNIANEDADSIHLEYANVLSVRERIKAESERALVADDILDYELYLYEYEKSSLVGENSEFISAGRLDNLASMHASIKALIDSSNTKECGKKASDELRKAIADIGRPESSISRDYGIYDSSVGNTLLREFNGFCGINMLAAFNNEEVGSMSKEGADSELLGNIIERICISMNISREEMLIGLENSFMISADLAHAVHPNKTEKADPTNKAIFGNGPAIKSHAGRAYASDGYSAAVFKEICRKNKIKCQTFVNRSDMRSGSTIGSIMASHLPMPIVDVGIPILAMHSIRELAHVGDYTDYYKSMLGFYNLK</sequence>
<comment type="similarity">
    <text evidence="2 9">Belongs to the peptidase M18 family.</text>
</comment>
<keyword evidence="5 9" id="KW-0479">Metal-binding</keyword>
<dbReference type="AlphaFoldDB" id="A0A2P7PYR0"/>
<keyword evidence="12" id="KW-1185">Reference proteome</keyword>
<comment type="caution">
    <text evidence="11">The sequence shown here is derived from an EMBL/GenBank/DDBJ whole genome shotgun (WGS) entry which is preliminary data.</text>
</comment>
<dbReference type="PANTHER" id="PTHR28570">
    <property type="entry name" value="ASPARTYL AMINOPEPTIDASE"/>
    <property type="match status" value="1"/>
</dbReference>
<dbReference type="SUPFAM" id="SSF53187">
    <property type="entry name" value="Zn-dependent exopeptidases"/>
    <property type="match status" value="1"/>
</dbReference>
<dbReference type="OrthoDB" id="9764268at2"/>
<dbReference type="InterPro" id="IPR023358">
    <property type="entry name" value="Peptidase_M18_dom2"/>
</dbReference>
<dbReference type="GO" id="GO:0008237">
    <property type="term" value="F:metallopeptidase activity"/>
    <property type="evidence" value="ECO:0007669"/>
    <property type="project" value="UniProtKB-KW"/>
</dbReference>
<dbReference type="Proteomes" id="UP000241434">
    <property type="component" value="Unassembled WGS sequence"/>
</dbReference>
<evidence type="ECO:0000256" key="7">
    <source>
        <dbReference type="ARBA" id="ARBA00022833"/>
    </source>
</evidence>
<dbReference type="Gene3D" id="2.30.250.10">
    <property type="entry name" value="Aminopeptidase i, Domain 2"/>
    <property type="match status" value="1"/>
</dbReference>
<keyword evidence="6 9" id="KW-0378">Hydrolase</keyword>
<evidence type="ECO:0000256" key="1">
    <source>
        <dbReference type="ARBA" id="ARBA00001947"/>
    </source>
</evidence>
<dbReference type="EMBL" id="JYGE01000007">
    <property type="protein sequence ID" value="PSJ30855.1"/>
    <property type="molecule type" value="Genomic_DNA"/>
</dbReference>
<dbReference type="NCBIfam" id="NF002759">
    <property type="entry name" value="PRK02813.1"/>
    <property type="match status" value="1"/>
</dbReference>
<evidence type="ECO:0000256" key="10">
    <source>
        <dbReference type="RuleBase" id="RU004387"/>
    </source>
</evidence>
<keyword evidence="3 9" id="KW-0031">Aminopeptidase</keyword>
<keyword evidence="7 9" id="KW-0862">Zinc</keyword>
<organism evidence="11 12">
    <name type="scientific">Peptostreptococcus russellii</name>
    <dbReference type="NCBI Taxonomy" id="215200"/>
    <lineage>
        <taxon>Bacteria</taxon>
        <taxon>Bacillati</taxon>
        <taxon>Bacillota</taxon>
        <taxon>Clostridia</taxon>
        <taxon>Peptostreptococcales</taxon>
        <taxon>Peptostreptococcaceae</taxon>
        <taxon>Peptostreptococcus</taxon>
    </lineage>
</organism>
<dbReference type="GO" id="GO:0005737">
    <property type="term" value="C:cytoplasm"/>
    <property type="evidence" value="ECO:0007669"/>
    <property type="project" value="UniProtKB-ARBA"/>
</dbReference>
<evidence type="ECO:0000256" key="3">
    <source>
        <dbReference type="ARBA" id="ARBA00022438"/>
    </source>
</evidence>
<dbReference type="PANTHER" id="PTHR28570:SF3">
    <property type="entry name" value="ASPARTYL AMINOPEPTIDASE"/>
    <property type="match status" value="1"/>
</dbReference>
<accession>A0A2P7PYR0</accession>
<dbReference type="RefSeq" id="WP_106777346.1">
    <property type="nucleotide sequence ID" value="NZ_JYGE01000007.1"/>
</dbReference>
<gene>
    <name evidence="11" type="ORF">UF10_08310</name>
</gene>
<dbReference type="CDD" id="cd05658">
    <property type="entry name" value="M18_DAP"/>
    <property type="match status" value="1"/>
</dbReference>
<dbReference type="PRINTS" id="PR00932">
    <property type="entry name" value="AMINO1PTASE"/>
</dbReference>